<comment type="caution">
    <text evidence="7">The sequence shown here is derived from an EMBL/GenBank/DDBJ whole genome shotgun (WGS) entry which is preliminary data.</text>
</comment>
<gene>
    <name evidence="7" type="ORF">LGH70_19985</name>
</gene>
<dbReference type="Gene3D" id="2.160.20.10">
    <property type="entry name" value="Single-stranded right-handed beta-helix, Pectin lyase-like"/>
    <property type="match status" value="1"/>
</dbReference>
<evidence type="ECO:0000256" key="1">
    <source>
        <dbReference type="ARBA" id="ARBA00008891"/>
    </source>
</evidence>
<accession>A0ABS8AJN3</accession>
<comment type="catalytic activity">
    <reaction evidence="4">
        <text>[(1-&gt;4)-alpha-D-galacturonosyl methyl ester](n) + n H2O = [(1-&gt;4)-alpha-D-galacturonosyl](n) + n methanol + n H(+)</text>
        <dbReference type="Rhea" id="RHEA:22380"/>
        <dbReference type="Rhea" id="RHEA-COMP:14570"/>
        <dbReference type="Rhea" id="RHEA-COMP:14573"/>
        <dbReference type="ChEBI" id="CHEBI:15377"/>
        <dbReference type="ChEBI" id="CHEBI:15378"/>
        <dbReference type="ChEBI" id="CHEBI:17790"/>
        <dbReference type="ChEBI" id="CHEBI:140522"/>
        <dbReference type="ChEBI" id="CHEBI:140523"/>
        <dbReference type="EC" id="3.1.1.11"/>
    </reaction>
</comment>
<keyword evidence="4" id="KW-0732">Signal</keyword>
<comment type="similarity">
    <text evidence="1">Belongs to the pectinesterase family.</text>
</comment>
<evidence type="ECO:0000256" key="5">
    <source>
        <dbReference type="SAM" id="MobiDB-lite"/>
    </source>
</evidence>
<evidence type="ECO:0000259" key="6">
    <source>
        <dbReference type="Pfam" id="PF01095"/>
    </source>
</evidence>
<feature type="domain" description="Pectinesterase catalytic" evidence="6">
    <location>
        <begin position="53"/>
        <end position="334"/>
    </location>
</feature>
<evidence type="ECO:0000313" key="8">
    <source>
        <dbReference type="Proteomes" id="UP001165297"/>
    </source>
</evidence>
<evidence type="ECO:0000256" key="2">
    <source>
        <dbReference type="ARBA" id="ARBA00022801"/>
    </source>
</evidence>
<dbReference type="InterPro" id="IPR000070">
    <property type="entry name" value="Pectinesterase_cat"/>
</dbReference>
<dbReference type="EMBL" id="JAJADQ010000012">
    <property type="protein sequence ID" value="MCB2379887.1"/>
    <property type="molecule type" value="Genomic_DNA"/>
</dbReference>
<feature type="chain" id="PRO_5045003659" description="Pectinesterase" evidence="4">
    <location>
        <begin position="22"/>
        <end position="345"/>
    </location>
</feature>
<dbReference type="EC" id="3.1.1.11" evidence="4"/>
<feature type="region of interest" description="Disordered" evidence="5">
    <location>
        <begin position="23"/>
        <end position="50"/>
    </location>
</feature>
<sequence length="345" mass="37606">MSFPRLLLTAALLVGATALHAQTTPPAPATAPPASPAPAKPAPAPAPPQVTRMTVAQDGSGDYRTVQEAVNASRDLSQVTVTIFIKNGIYREKLVVPSHKTHVTLLGESSTGVVITFGDYSGDAQKHSTYTSHTVLVQANDFTAENITFENSAGPVGQAVALHVEGDRATFRNCRLLGHQDTLYTAVESSRQYYQNCYIEGTTDFLFGTATVVFEGCELRSKRNSYITAASTTAHQKYGYVLLNCKLTATDDAKKVYLGRPWRPHAKTVFINCELGAHITPAGWDNWRNPENEKTVCYAEYKSTGPGANAQERVKWAHQLTAKEAKKYTLKNIFAGGEGWEPVRK</sequence>
<evidence type="ECO:0000256" key="4">
    <source>
        <dbReference type="RuleBase" id="RU000589"/>
    </source>
</evidence>
<evidence type="ECO:0000256" key="3">
    <source>
        <dbReference type="ARBA" id="ARBA00023085"/>
    </source>
</evidence>
<dbReference type="PROSITE" id="PS00800">
    <property type="entry name" value="PECTINESTERASE_1"/>
    <property type="match status" value="1"/>
</dbReference>
<proteinExistence type="inferred from homology"/>
<dbReference type="Pfam" id="PF01095">
    <property type="entry name" value="Pectinesterase"/>
    <property type="match status" value="1"/>
</dbReference>
<dbReference type="PANTHER" id="PTHR31321">
    <property type="entry name" value="ACYL-COA THIOESTER HYDROLASE YBHC-RELATED"/>
    <property type="match status" value="1"/>
</dbReference>
<keyword evidence="3 4" id="KW-0063">Aspartyl esterase</keyword>
<feature type="compositionally biased region" description="Pro residues" evidence="5">
    <location>
        <begin position="25"/>
        <end position="48"/>
    </location>
</feature>
<dbReference type="PANTHER" id="PTHR31321:SF57">
    <property type="entry name" value="PECTINESTERASE 53-RELATED"/>
    <property type="match status" value="1"/>
</dbReference>
<comment type="pathway">
    <text evidence="4">Glycan metabolism; pectin degradation; 2-dehydro-3-deoxy-D-gluconate from pectin: step 1/5.</text>
</comment>
<dbReference type="InterPro" id="IPR011050">
    <property type="entry name" value="Pectin_lyase_fold/virulence"/>
</dbReference>
<keyword evidence="2 4" id="KW-0378">Hydrolase</keyword>
<dbReference type="InterPro" id="IPR012334">
    <property type="entry name" value="Pectin_lyas_fold"/>
</dbReference>
<feature type="signal peptide" evidence="4">
    <location>
        <begin position="1"/>
        <end position="21"/>
    </location>
</feature>
<organism evidence="7 8">
    <name type="scientific">Hymenobacter nitidus</name>
    <dbReference type="NCBI Taxonomy" id="2880929"/>
    <lineage>
        <taxon>Bacteria</taxon>
        <taxon>Pseudomonadati</taxon>
        <taxon>Bacteroidota</taxon>
        <taxon>Cytophagia</taxon>
        <taxon>Cytophagales</taxon>
        <taxon>Hymenobacteraceae</taxon>
        <taxon>Hymenobacter</taxon>
    </lineage>
</organism>
<dbReference type="RefSeq" id="WP_226189392.1">
    <property type="nucleotide sequence ID" value="NZ_JAJADQ010000012.1"/>
</dbReference>
<name>A0ABS8AJN3_9BACT</name>
<reference evidence="7" key="1">
    <citation type="submission" date="2021-10" db="EMBL/GenBank/DDBJ databases">
        <authorList>
            <person name="Dean J.D."/>
            <person name="Kim M.K."/>
            <person name="Newey C.N."/>
            <person name="Stoker T.S."/>
            <person name="Thompson D.W."/>
            <person name="Grose J.H."/>
        </authorList>
    </citation>
    <scope>NUCLEOTIDE SEQUENCE</scope>
    <source>
        <strain evidence="7">BT635</strain>
    </source>
</reference>
<protein>
    <recommendedName>
        <fullName evidence="4">Pectinesterase</fullName>
        <ecNumber evidence="4">3.1.1.11</ecNumber>
    </recommendedName>
</protein>
<dbReference type="Proteomes" id="UP001165297">
    <property type="component" value="Unassembled WGS sequence"/>
</dbReference>
<dbReference type="InterPro" id="IPR018040">
    <property type="entry name" value="Pectinesterase_Tyr_AS"/>
</dbReference>
<dbReference type="SUPFAM" id="SSF51126">
    <property type="entry name" value="Pectin lyase-like"/>
    <property type="match status" value="1"/>
</dbReference>
<evidence type="ECO:0000313" key="7">
    <source>
        <dbReference type="EMBL" id="MCB2379887.1"/>
    </source>
</evidence>
<keyword evidence="8" id="KW-1185">Reference proteome</keyword>